<proteinExistence type="predicted"/>
<sequence>MKCSLLMNSVQSPKFRGHTIIIVFMSLADVHVQQNTLLTLNTSSIYIA</sequence>
<dbReference type="AlphaFoldDB" id="A0A0E9UUP1"/>
<evidence type="ECO:0000313" key="1">
    <source>
        <dbReference type="EMBL" id="JAH68683.1"/>
    </source>
</evidence>
<protein>
    <submittedName>
        <fullName evidence="1">Uncharacterized protein</fullName>
    </submittedName>
</protein>
<dbReference type="EMBL" id="GBXM01039894">
    <property type="protein sequence ID" value="JAH68683.1"/>
    <property type="molecule type" value="Transcribed_RNA"/>
</dbReference>
<reference evidence="1" key="1">
    <citation type="submission" date="2014-11" db="EMBL/GenBank/DDBJ databases">
        <authorList>
            <person name="Amaro Gonzalez C."/>
        </authorList>
    </citation>
    <scope>NUCLEOTIDE SEQUENCE</scope>
</reference>
<accession>A0A0E9UUP1</accession>
<name>A0A0E9UUP1_ANGAN</name>
<organism evidence="1">
    <name type="scientific">Anguilla anguilla</name>
    <name type="common">European freshwater eel</name>
    <name type="synonym">Muraena anguilla</name>
    <dbReference type="NCBI Taxonomy" id="7936"/>
    <lineage>
        <taxon>Eukaryota</taxon>
        <taxon>Metazoa</taxon>
        <taxon>Chordata</taxon>
        <taxon>Craniata</taxon>
        <taxon>Vertebrata</taxon>
        <taxon>Euteleostomi</taxon>
        <taxon>Actinopterygii</taxon>
        <taxon>Neopterygii</taxon>
        <taxon>Teleostei</taxon>
        <taxon>Anguilliformes</taxon>
        <taxon>Anguillidae</taxon>
        <taxon>Anguilla</taxon>
    </lineage>
</organism>
<reference evidence="1" key="2">
    <citation type="journal article" date="2015" name="Fish Shellfish Immunol.">
        <title>Early steps in the European eel (Anguilla anguilla)-Vibrio vulnificus interaction in the gills: Role of the RtxA13 toxin.</title>
        <authorList>
            <person name="Callol A."/>
            <person name="Pajuelo D."/>
            <person name="Ebbesson L."/>
            <person name="Teles M."/>
            <person name="MacKenzie S."/>
            <person name="Amaro C."/>
        </authorList>
    </citation>
    <scope>NUCLEOTIDE SEQUENCE</scope>
</reference>